<dbReference type="Proteomes" id="UP000051804">
    <property type="component" value="Unassembled WGS sequence"/>
</dbReference>
<evidence type="ECO:0000313" key="2">
    <source>
        <dbReference type="Proteomes" id="UP000051804"/>
    </source>
</evidence>
<accession>A0A0R1JKI6</accession>
<gene>
    <name evidence="1" type="ORF">FD02_GL002144</name>
</gene>
<proteinExistence type="predicted"/>
<dbReference type="PATRIC" id="fig|1291734.4.peg.2199"/>
<name>A0A0R1JKI6_9LACO</name>
<evidence type="ECO:0000313" key="1">
    <source>
        <dbReference type="EMBL" id="KRK71893.1"/>
    </source>
</evidence>
<comment type="caution">
    <text evidence="1">The sequence shown here is derived from an EMBL/GenBank/DDBJ whole genome shotgun (WGS) entry which is preliminary data.</text>
</comment>
<dbReference type="STRING" id="1291734.FD02_GL002144"/>
<organism evidence="1 2">
    <name type="scientific">Lacticaseibacillus nasuensis JCM 17158</name>
    <dbReference type="NCBI Taxonomy" id="1291734"/>
    <lineage>
        <taxon>Bacteria</taxon>
        <taxon>Bacillati</taxon>
        <taxon>Bacillota</taxon>
        <taxon>Bacilli</taxon>
        <taxon>Lactobacillales</taxon>
        <taxon>Lactobacillaceae</taxon>
        <taxon>Lacticaseibacillus</taxon>
    </lineage>
</organism>
<protein>
    <recommendedName>
        <fullName evidence="3">DUF1642 domain-containing protein</fullName>
    </recommendedName>
</protein>
<keyword evidence="2" id="KW-1185">Reference proteome</keyword>
<reference evidence="1 2" key="1">
    <citation type="journal article" date="2015" name="Genome Announc.">
        <title>Expanding the biotechnology potential of lactobacilli through comparative genomics of 213 strains and associated genera.</title>
        <authorList>
            <person name="Sun Z."/>
            <person name="Harris H.M."/>
            <person name="McCann A."/>
            <person name="Guo C."/>
            <person name="Argimon S."/>
            <person name="Zhang W."/>
            <person name="Yang X."/>
            <person name="Jeffery I.B."/>
            <person name="Cooney J.C."/>
            <person name="Kagawa T.F."/>
            <person name="Liu W."/>
            <person name="Song Y."/>
            <person name="Salvetti E."/>
            <person name="Wrobel A."/>
            <person name="Rasinkangas P."/>
            <person name="Parkhill J."/>
            <person name="Rea M.C."/>
            <person name="O'Sullivan O."/>
            <person name="Ritari J."/>
            <person name="Douillard F.P."/>
            <person name="Paul Ross R."/>
            <person name="Yang R."/>
            <person name="Briner A.E."/>
            <person name="Felis G.E."/>
            <person name="de Vos W.M."/>
            <person name="Barrangou R."/>
            <person name="Klaenhammer T.R."/>
            <person name="Caufield P.W."/>
            <person name="Cui Y."/>
            <person name="Zhang H."/>
            <person name="O'Toole P.W."/>
        </authorList>
    </citation>
    <scope>NUCLEOTIDE SEQUENCE [LARGE SCALE GENOMIC DNA]</scope>
    <source>
        <strain evidence="1 2">JCM 17158</strain>
    </source>
</reference>
<evidence type="ECO:0008006" key="3">
    <source>
        <dbReference type="Google" id="ProtNLM"/>
    </source>
</evidence>
<dbReference type="EMBL" id="AZDJ01000026">
    <property type="protein sequence ID" value="KRK71893.1"/>
    <property type="molecule type" value="Genomic_DNA"/>
</dbReference>
<dbReference type="AlphaFoldDB" id="A0A0R1JKI6"/>
<sequence length="103" mass="11792">MNHATKSGWVDYSEMMSRYDAALPDDLPVIPKAVSEYIKNLWKYHRDLVDVFGLVRDLGITRTEPNGVLLWVAHNTDAFARAWVLDAWCVEETGEIVKLEAEK</sequence>